<evidence type="ECO:0000313" key="3">
    <source>
        <dbReference type="Proteomes" id="UP001266305"/>
    </source>
</evidence>
<comment type="caution">
    <text evidence="2">The sequence shown here is derived from an EMBL/GenBank/DDBJ whole genome shotgun (WGS) entry which is preliminary data.</text>
</comment>
<gene>
    <name evidence="2" type="primary">YJU2</name>
    <name evidence="2" type="ORF">P7K49_032976</name>
</gene>
<evidence type="ECO:0000313" key="2">
    <source>
        <dbReference type="EMBL" id="KAK2087069.1"/>
    </source>
</evidence>
<evidence type="ECO:0000256" key="1">
    <source>
        <dbReference type="SAM" id="MobiDB-lite"/>
    </source>
</evidence>
<dbReference type="Proteomes" id="UP001266305">
    <property type="component" value="Unassembled WGS sequence"/>
</dbReference>
<dbReference type="EMBL" id="JASSZA010000019">
    <property type="protein sequence ID" value="KAK2087069.1"/>
    <property type="molecule type" value="Genomic_DNA"/>
</dbReference>
<organism evidence="2 3">
    <name type="scientific">Saguinus oedipus</name>
    <name type="common">Cotton-top tamarin</name>
    <name type="synonym">Oedipomidas oedipus</name>
    <dbReference type="NCBI Taxonomy" id="9490"/>
    <lineage>
        <taxon>Eukaryota</taxon>
        <taxon>Metazoa</taxon>
        <taxon>Chordata</taxon>
        <taxon>Craniata</taxon>
        <taxon>Vertebrata</taxon>
        <taxon>Euteleostomi</taxon>
        <taxon>Mammalia</taxon>
        <taxon>Eutheria</taxon>
        <taxon>Euarchontoglires</taxon>
        <taxon>Primates</taxon>
        <taxon>Haplorrhini</taxon>
        <taxon>Platyrrhini</taxon>
        <taxon>Cebidae</taxon>
        <taxon>Callitrichinae</taxon>
        <taxon>Saguinus</taxon>
    </lineage>
</organism>
<feature type="region of interest" description="Disordered" evidence="1">
    <location>
        <begin position="31"/>
        <end position="67"/>
    </location>
</feature>
<name>A0ABQ9TQY9_SAGOE</name>
<sequence length="131" mass="14138">MVALMAVDCHSERTQQIQHRAKAALLEESRKRRLLEDSDSEDEAAPVPLQPAPRPNPTAILDETPKPKRKVEIWEQSIGSLGSRPPLSGLVVVKKAKANPDHSNGQPQAAPAPGKVTEFPELGAVSIVASR</sequence>
<protein>
    <submittedName>
        <fullName evidence="2">Protein CWC16</fullName>
    </submittedName>
</protein>
<feature type="region of interest" description="Disordered" evidence="1">
    <location>
        <begin position="97"/>
        <end position="116"/>
    </location>
</feature>
<reference evidence="2 3" key="1">
    <citation type="submission" date="2023-05" db="EMBL/GenBank/DDBJ databases">
        <title>B98-5 Cell Line De Novo Hybrid Assembly: An Optical Mapping Approach.</title>
        <authorList>
            <person name="Kananen K."/>
            <person name="Auerbach J.A."/>
            <person name="Kautto E."/>
            <person name="Blachly J.S."/>
        </authorList>
    </citation>
    <scope>NUCLEOTIDE SEQUENCE [LARGE SCALE GENOMIC DNA]</scope>
    <source>
        <strain evidence="2">B95-8</strain>
        <tissue evidence="2">Cell line</tissue>
    </source>
</reference>
<keyword evidence="3" id="KW-1185">Reference proteome</keyword>
<accession>A0ABQ9TQY9</accession>
<proteinExistence type="predicted"/>